<feature type="compositionally biased region" description="Polar residues" evidence="3">
    <location>
        <begin position="80"/>
        <end position="89"/>
    </location>
</feature>
<dbReference type="InterPro" id="IPR001806">
    <property type="entry name" value="Small_GTPase"/>
</dbReference>
<dbReference type="InterPro" id="IPR027417">
    <property type="entry name" value="P-loop_NTPase"/>
</dbReference>
<feature type="region of interest" description="Disordered" evidence="3">
    <location>
        <begin position="1"/>
        <end position="94"/>
    </location>
</feature>
<dbReference type="Gene3D" id="3.40.50.300">
    <property type="entry name" value="P-loop containing nucleotide triphosphate hydrolases"/>
    <property type="match status" value="1"/>
</dbReference>
<gene>
    <name evidence="4" type="ORF">PoB_004026800</name>
</gene>
<dbReference type="SMART" id="SM00175">
    <property type="entry name" value="RAB"/>
    <property type="match status" value="1"/>
</dbReference>
<keyword evidence="2" id="KW-0342">GTP-binding</keyword>
<feature type="compositionally biased region" description="Low complexity" evidence="3">
    <location>
        <begin position="307"/>
        <end position="320"/>
    </location>
</feature>
<feature type="region of interest" description="Disordered" evidence="3">
    <location>
        <begin position="173"/>
        <end position="219"/>
    </location>
</feature>
<organism evidence="4 5">
    <name type="scientific">Plakobranchus ocellatus</name>
    <dbReference type="NCBI Taxonomy" id="259542"/>
    <lineage>
        <taxon>Eukaryota</taxon>
        <taxon>Metazoa</taxon>
        <taxon>Spiralia</taxon>
        <taxon>Lophotrochozoa</taxon>
        <taxon>Mollusca</taxon>
        <taxon>Gastropoda</taxon>
        <taxon>Heterobranchia</taxon>
        <taxon>Euthyneura</taxon>
        <taxon>Panpulmonata</taxon>
        <taxon>Sacoglossa</taxon>
        <taxon>Placobranchoidea</taxon>
        <taxon>Plakobranchidae</taxon>
        <taxon>Plakobranchus</taxon>
    </lineage>
</organism>
<evidence type="ECO:0000313" key="4">
    <source>
        <dbReference type="EMBL" id="GFO13763.1"/>
    </source>
</evidence>
<keyword evidence="5" id="KW-1185">Reference proteome</keyword>
<protein>
    <submittedName>
        <fullName evidence="4">Ras-related protein rab-3</fullName>
    </submittedName>
</protein>
<dbReference type="Pfam" id="PF00071">
    <property type="entry name" value="Ras"/>
    <property type="match status" value="1"/>
</dbReference>
<dbReference type="SUPFAM" id="SSF52540">
    <property type="entry name" value="P-loop containing nucleoside triphosphate hydrolases"/>
    <property type="match status" value="1"/>
</dbReference>
<dbReference type="PROSITE" id="PS51419">
    <property type="entry name" value="RAB"/>
    <property type="match status" value="1"/>
</dbReference>
<dbReference type="PANTHER" id="PTHR47977">
    <property type="entry name" value="RAS-RELATED PROTEIN RAB"/>
    <property type="match status" value="1"/>
</dbReference>
<dbReference type="SMART" id="SM00173">
    <property type="entry name" value="RAS"/>
    <property type="match status" value="1"/>
</dbReference>
<dbReference type="Proteomes" id="UP000735302">
    <property type="component" value="Unassembled WGS sequence"/>
</dbReference>
<name>A0AAV4B2G0_9GAST</name>
<evidence type="ECO:0000256" key="2">
    <source>
        <dbReference type="ARBA" id="ARBA00023134"/>
    </source>
</evidence>
<proteinExistence type="predicted"/>
<dbReference type="FunFam" id="3.40.50.300:FF:001447">
    <property type="entry name" value="Ras-related protein Rab-1B"/>
    <property type="match status" value="1"/>
</dbReference>
<evidence type="ECO:0000256" key="3">
    <source>
        <dbReference type="SAM" id="MobiDB-lite"/>
    </source>
</evidence>
<dbReference type="AlphaFoldDB" id="A0AAV4B2G0"/>
<dbReference type="GO" id="GO:0005525">
    <property type="term" value="F:GTP binding"/>
    <property type="evidence" value="ECO:0007669"/>
    <property type="project" value="UniProtKB-KW"/>
</dbReference>
<dbReference type="InterPro" id="IPR050227">
    <property type="entry name" value="Rab"/>
</dbReference>
<feature type="compositionally biased region" description="Basic and acidic residues" evidence="3">
    <location>
        <begin position="17"/>
        <end position="32"/>
    </location>
</feature>
<dbReference type="PRINTS" id="PR00449">
    <property type="entry name" value="RASTRNSFRMNG"/>
</dbReference>
<comment type="caution">
    <text evidence="4">The sequence shown here is derived from an EMBL/GenBank/DDBJ whole genome shotgun (WGS) entry which is preliminary data.</text>
</comment>
<dbReference type="SMART" id="SM00174">
    <property type="entry name" value="RHO"/>
    <property type="match status" value="1"/>
</dbReference>
<dbReference type="EMBL" id="BLXT01004499">
    <property type="protein sequence ID" value="GFO13763.1"/>
    <property type="molecule type" value="Genomic_DNA"/>
</dbReference>
<feature type="compositionally biased region" description="Basic and acidic residues" evidence="3">
    <location>
        <begin position="321"/>
        <end position="332"/>
    </location>
</feature>
<sequence length="594" mass="66228">MDNFSHFRNRDTPASFKDLDFQRSDDCAGDRKQKSRLCATAPVSPASCKVNRGSSVSDSPRDEEIDVPAVSSAVSTSSSKTFPQSTVNTRESEHLRPIPDSAQSELLVTSNITHGKNEAVAIQITLTDCDSVPVPNRSSHKFIGMHDTESNIWADGSFEEDFDSFRTRPDFHEDSMRQSDSYDDAHITNIATPGLSPDSSSNTFTKESDTEAKRSLTPLNDLIKRALSEKRHMHHLKVPQSDDEDNSRLYQSDSYLPALRLQLDTQSSSASSFTGHSTLPRAARKHSVRFPSPPQIIVGESDHYAESNQSSCSYQGSSNHSLDDHELSEEKTSPPISPLSKGLHCSSLSLYLPPPSISSLNKMWHRYYSGDSITGNEEDKYGGNKKGLDSTVHYDLAAKVILLGDYSVGKTSFLSTLSRAKDENGSGFCKEYRPGELAEVVFKRQQKRAMIRVMDTGGQERYRSMTSSYYRGVHGCLLVFDVTREETFNNIMIWHSDLLKYSTDQYVAAILVGTTSHPRERVISPERGLKMAESLGMPYMECSPEDSTMTLAIVQRLTESVIKFALRRSSFAIDIKPQSIVLEETKKKKFVCLC</sequence>
<feature type="compositionally biased region" description="Low complexity" evidence="3">
    <location>
        <begin position="69"/>
        <end position="79"/>
    </location>
</feature>
<feature type="region of interest" description="Disordered" evidence="3">
    <location>
        <begin position="267"/>
        <end position="339"/>
    </location>
</feature>
<reference evidence="4 5" key="1">
    <citation type="journal article" date="2021" name="Elife">
        <title>Chloroplast acquisition without the gene transfer in kleptoplastic sea slugs, Plakobranchus ocellatus.</title>
        <authorList>
            <person name="Maeda T."/>
            <person name="Takahashi S."/>
            <person name="Yoshida T."/>
            <person name="Shimamura S."/>
            <person name="Takaki Y."/>
            <person name="Nagai Y."/>
            <person name="Toyoda A."/>
            <person name="Suzuki Y."/>
            <person name="Arimoto A."/>
            <person name="Ishii H."/>
            <person name="Satoh N."/>
            <person name="Nishiyama T."/>
            <person name="Hasebe M."/>
            <person name="Maruyama T."/>
            <person name="Minagawa J."/>
            <person name="Obokata J."/>
            <person name="Shigenobu S."/>
        </authorList>
    </citation>
    <scope>NUCLEOTIDE SEQUENCE [LARGE SCALE GENOMIC DNA]</scope>
</reference>
<keyword evidence="1" id="KW-0547">Nucleotide-binding</keyword>
<dbReference type="PROSITE" id="PS51421">
    <property type="entry name" value="RAS"/>
    <property type="match status" value="1"/>
</dbReference>
<dbReference type="CDD" id="cd00154">
    <property type="entry name" value="Rab"/>
    <property type="match status" value="1"/>
</dbReference>
<accession>A0AAV4B2G0</accession>
<dbReference type="GO" id="GO:0003924">
    <property type="term" value="F:GTPase activity"/>
    <property type="evidence" value="ECO:0007669"/>
    <property type="project" value="InterPro"/>
</dbReference>
<evidence type="ECO:0000256" key="1">
    <source>
        <dbReference type="ARBA" id="ARBA00022741"/>
    </source>
</evidence>
<evidence type="ECO:0000313" key="5">
    <source>
        <dbReference type="Proteomes" id="UP000735302"/>
    </source>
</evidence>